<name>A0A1I7WV96_HETBA</name>
<dbReference type="WBParaSite" id="Hba_09082">
    <property type="protein sequence ID" value="Hba_09082"/>
    <property type="gene ID" value="Hba_09082"/>
</dbReference>
<protein>
    <submittedName>
        <fullName evidence="3">Secreted protein</fullName>
    </submittedName>
</protein>
<keyword evidence="1" id="KW-0812">Transmembrane</keyword>
<evidence type="ECO:0000313" key="3">
    <source>
        <dbReference type="WBParaSite" id="Hba_09082"/>
    </source>
</evidence>
<sequence>MHTKNCFYWLCGLQFMFVFDFILIIIVLIVLNFLFDRIRPFVIVSTVRDSHELVVVHHFLLSPDRTLSVNVKSILKFMLKFYLF</sequence>
<proteinExistence type="predicted"/>
<organism evidence="2 3">
    <name type="scientific">Heterorhabditis bacteriophora</name>
    <name type="common">Entomopathogenic nematode worm</name>
    <dbReference type="NCBI Taxonomy" id="37862"/>
    <lineage>
        <taxon>Eukaryota</taxon>
        <taxon>Metazoa</taxon>
        <taxon>Ecdysozoa</taxon>
        <taxon>Nematoda</taxon>
        <taxon>Chromadorea</taxon>
        <taxon>Rhabditida</taxon>
        <taxon>Rhabditina</taxon>
        <taxon>Rhabditomorpha</taxon>
        <taxon>Strongyloidea</taxon>
        <taxon>Heterorhabditidae</taxon>
        <taxon>Heterorhabditis</taxon>
    </lineage>
</organism>
<accession>A0A1I7WV96</accession>
<keyword evidence="1" id="KW-0472">Membrane</keyword>
<evidence type="ECO:0000256" key="1">
    <source>
        <dbReference type="SAM" id="Phobius"/>
    </source>
</evidence>
<dbReference type="AlphaFoldDB" id="A0A1I7WV96"/>
<evidence type="ECO:0000313" key="2">
    <source>
        <dbReference type="Proteomes" id="UP000095283"/>
    </source>
</evidence>
<feature type="transmembrane region" description="Helical" evidence="1">
    <location>
        <begin position="6"/>
        <end position="35"/>
    </location>
</feature>
<keyword evidence="1" id="KW-1133">Transmembrane helix</keyword>
<reference evidence="3" key="1">
    <citation type="submission" date="2016-11" db="UniProtKB">
        <authorList>
            <consortium name="WormBaseParasite"/>
        </authorList>
    </citation>
    <scope>IDENTIFICATION</scope>
</reference>
<keyword evidence="2" id="KW-1185">Reference proteome</keyword>
<dbReference type="Proteomes" id="UP000095283">
    <property type="component" value="Unplaced"/>
</dbReference>